<sequence>MVERSPVKDHVLTMMSYLNELDILSVSIDKEYQVEMILQTLLDSFQQFHLNYNINNMDLSLAKLLNELTAAASIIKQQAPSSVAYMVGILVASSSKPDKSQKKKKKSCKFVKPEGAIGGVAKPKGKCYHCKQSGHHKRQCLDYQAKIKNKGNSCLNVVETYLAVVSIQLWAVDSEATAMSALLYRGFRKHSG</sequence>
<reference evidence="3 4" key="1">
    <citation type="submission" date="2024-02" db="EMBL/GenBank/DDBJ databases">
        <title>de novo genome assembly of Solanum bulbocastanum strain 11H21.</title>
        <authorList>
            <person name="Hosaka A.J."/>
        </authorList>
    </citation>
    <scope>NUCLEOTIDE SEQUENCE [LARGE SCALE GENOMIC DNA]</scope>
    <source>
        <tissue evidence="3">Young leaves</tissue>
    </source>
</reference>
<gene>
    <name evidence="3" type="ORF">RDI58_000530</name>
</gene>
<keyword evidence="4" id="KW-1185">Reference proteome</keyword>
<keyword evidence="1" id="KW-0863">Zinc-finger</keyword>
<proteinExistence type="predicted"/>
<dbReference type="PROSITE" id="PS50158">
    <property type="entry name" value="ZF_CCHC"/>
    <property type="match status" value="1"/>
</dbReference>
<dbReference type="GO" id="GO:0003676">
    <property type="term" value="F:nucleic acid binding"/>
    <property type="evidence" value="ECO:0007669"/>
    <property type="project" value="InterPro"/>
</dbReference>
<organism evidence="3 4">
    <name type="scientific">Solanum bulbocastanum</name>
    <name type="common">Wild potato</name>
    <dbReference type="NCBI Taxonomy" id="147425"/>
    <lineage>
        <taxon>Eukaryota</taxon>
        <taxon>Viridiplantae</taxon>
        <taxon>Streptophyta</taxon>
        <taxon>Embryophyta</taxon>
        <taxon>Tracheophyta</taxon>
        <taxon>Spermatophyta</taxon>
        <taxon>Magnoliopsida</taxon>
        <taxon>eudicotyledons</taxon>
        <taxon>Gunneridae</taxon>
        <taxon>Pentapetalae</taxon>
        <taxon>asterids</taxon>
        <taxon>lamiids</taxon>
        <taxon>Solanales</taxon>
        <taxon>Solanaceae</taxon>
        <taxon>Solanoideae</taxon>
        <taxon>Solaneae</taxon>
        <taxon>Solanum</taxon>
    </lineage>
</organism>
<dbReference type="EMBL" id="JBANQN010000001">
    <property type="protein sequence ID" value="KAK6802747.1"/>
    <property type="molecule type" value="Genomic_DNA"/>
</dbReference>
<feature type="domain" description="CCHC-type" evidence="2">
    <location>
        <begin position="126"/>
        <end position="140"/>
    </location>
</feature>
<evidence type="ECO:0000259" key="2">
    <source>
        <dbReference type="PROSITE" id="PS50158"/>
    </source>
</evidence>
<keyword evidence="1" id="KW-0862">Zinc</keyword>
<evidence type="ECO:0000313" key="3">
    <source>
        <dbReference type="EMBL" id="KAK6802747.1"/>
    </source>
</evidence>
<evidence type="ECO:0000256" key="1">
    <source>
        <dbReference type="PROSITE-ProRule" id="PRU00047"/>
    </source>
</evidence>
<name>A0AAN8U1I5_SOLBU</name>
<dbReference type="GO" id="GO:0008270">
    <property type="term" value="F:zinc ion binding"/>
    <property type="evidence" value="ECO:0007669"/>
    <property type="project" value="UniProtKB-KW"/>
</dbReference>
<dbReference type="InterPro" id="IPR001878">
    <property type="entry name" value="Znf_CCHC"/>
</dbReference>
<keyword evidence="1" id="KW-0479">Metal-binding</keyword>
<comment type="caution">
    <text evidence="3">The sequence shown here is derived from an EMBL/GenBank/DDBJ whole genome shotgun (WGS) entry which is preliminary data.</text>
</comment>
<protein>
    <recommendedName>
        <fullName evidence="2">CCHC-type domain-containing protein</fullName>
    </recommendedName>
</protein>
<dbReference type="AlphaFoldDB" id="A0AAN8U1I5"/>
<evidence type="ECO:0000313" key="4">
    <source>
        <dbReference type="Proteomes" id="UP001371456"/>
    </source>
</evidence>
<accession>A0AAN8U1I5</accession>
<dbReference type="Proteomes" id="UP001371456">
    <property type="component" value="Unassembled WGS sequence"/>
</dbReference>